<dbReference type="Proteomes" id="UP000559256">
    <property type="component" value="Unassembled WGS sequence"/>
</dbReference>
<feature type="transmembrane region" description="Helical" evidence="5">
    <location>
        <begin position="343"/>
        <end position="364"/>
    </location>
</feature>
<feature type="transmembrane region" description="Helical" evidence="5">
    <location>
        <begin position="293"/>
        <end position="316"/>
    </location>
</feature>
<reference evidence="6 7" key="1">
    <citation type="journal article" date="2020" name="ISME J.">
        <title>Uncovering the hidden diversity of litter-decomposition mechanisms in mushroom-forming fungi.</title>
        <authorList>
            <person name="Floudas D."/>
            <person name="Bentzer J."/>
            <person name="Ahren D."/>
            <person name="Johansson T."/>
            <person name="Persson P."/>
            <person name="Tunlid A."/>
        </authorList>
    </citation>
    <scope>NUCLEOTIDE SEQUENCE [LARGE SCALE GENOMIC DNA]</scope>
    <source>
        <strain evidence="6 7">CBS 291.85</strain>
    </source>
</reference>
<keyword evidence="7" id="KW-1185">Reference proteome</keyword>
<evidence type="ECO:0000313" key="7">
    <source>
        <dbReference type="Proteomes" id="UP000559256"/>
    </source>
</evidence>
<keyword evidence="3 5" id="KW-1133">Transmembrane helix</keyword>
<evidence type="ECO:0000313" key="6">
    <source>
        <dbReference type="EMBL" id="KAF5367937.1"/>
    </source>
</evidence>
<organism evidence="6 7">
    <name type="scientific">Tetrapyrgos nigripes</name>
    <dbReference type="NCBI Taxonomy" id="182062"/>
    <lineage>
        <taxon>Eukaryota</taxon>
        <taxon>Fungi</taxon>
        <taxon>Dikarya</taxon>
        <taxon>Basidiomycota</taxon>
        <taxon>Agaricomycotina</taxon>
        <taxon>Agaricomycetes</taxon>
        <taxon>Agaricomycetidae</taxon>
        <taxon>Agaricales</taxon>
        <taxon>Marasmiineae</taxon>
        <taxon>Marasmiaceae</taxon>
        <taxon>Tetrapyrgos</taxon>
    </lineage>
</organism>
<name>A0A8H5GN31_9AGAR</name>
<protein>
    <recommendedName>
        <fullName evidence="8">Golgi apparatus membrane protein TVP38</fullName>
    </recommendedName>
</protein>
<feature type="transmembrane region" description="Helical" evidence="5">
    <location>
        <begin position="117"/>
        <end position="134"/>
    </location>
</feature>
<sequence length="398" mass="44243">MTTTTSNSSTKDSDKLPAEVELQEITTCNALTSLPDIKLQIPNHRGQDVDNERASRSLTRLDSAIDLRTLDNSIAVRSSMTRTPSPTPSELLALTTGAIDWKSLRSRQFWVRKEWRWYYFIFTILLVLVALIAIKRNDIVHFLTPATNWLHDTPAGWLVPVAVLMALSYPPVRTSAQRTSNQDYQTKYSQSLSDMKSSECSVELFGASGSGLGSCKVFPSRYMFPHLFLATYSAAGTLFGEIITFYSFQSCCTKRAKKVEKNTISYACLAKIIREGGFKVALMIRLSIIPPHFATVVFAVCGMNIMVFIVAAFLSLPKQMIIVYLGVALSESTTGDLTTKSKLITAAVLIVGFLIAIATMVYVFRQMDKAKPAVVYERRKARQKMVEQGAGVLRRGEV</sequence>
<dbReference type="PANTHER" id="PTHR47549:SF2">
    <property type="entry name" value="GOLGI APPARATUS MEMBRANE PROTEIN TVP38"/>
    <property type="match status" value="1"/>
</dbReference>
<evidence type="ECO:0000256" key="5">
    <source>
        <dbReference type="SAM" id="Phobius"/>
    </source>
</evidence>
<evidence type="ECO:0008006" key="8">
    <source>
        <dbReference type="Google" id="ProtNLM"/>
    </source>
</evidence>
<dbReference type="PANTHER" id="PTHR47549">
    <property type="entry name" value="GOLGI APPARATUS MEMBRANE PROTEIN TVP38-RELATED"/>
    <property type="match status" value="1"/>
</dbReference>
<evidence type="ECO:0000256" key="4">
    <source>
        <dbReference type="ARBA" id="ARBA00023136"/>
    </source>
</evidence>
<gene>
    <name evidence="6" type="ORF">D9758_004472</name>
</gene>
<proteinExistence type="predicted"/>
<comment type="subcellular location">
    <subcellularLocation>
        <location evidence="1">Endomembrane system</location>
        <topology evidence="1">Multi-pass membrane protein</topology>
    </subcellularLocation>
</comment>
<keyword evidence="4 5" id="KW-0472">Membrane</keyword>
<accession>A0A8H5GN31</accession>
<dbReference type="EMBL" id="JAACJM010000017">
    <property type="protein sequence ID" value="KAF5367937.1"/>
    <property type="molecule type" value="Genomic_DNA"/>
</dbReference>
<dbReference type="OrthoDB" id="166803at2759"/>
<evidence type="ECO:0000256" key="3">
    <source>
        <dbReference type="ARBA" id="ARBA00022989"/>
    </source>
</evidence>
<dbReference type="InterPro" id="IPR051076">
    <property type="entry name" value="Golgi_membrane_TVP38/TMEM64"/>
</dbReference>
<dbReference type="GO" id="GO:0012505">
    <property type="term" value="C:endomembrane system"/>
    <property type="evidence" value="ECO:0007669"/>
    <property type="project" value="UniProtKB-SubCell"/>
</dbReference>
<comment type="caution">
    <text evidence="6">The sequence shown here is derived from an EMBL/GenBank/DDBJ whole genome shotgun (WGS) entry which is preliminary data.</text>
</comment>
<dbReference type="AlphaFoldDB" id="A0A8H5GN31"/>
<evidence type="ECO:0000256" key="1">
    <source>
        <dbReference type="ARBA" id="ARBA00004127"/>
    </source>
</evidence>
<evidence type="ECO:0000256" key="2">
    <source>
        <dbReference type="ARBA" id="ARBA00022692"/>
    </source>
</evidence>
<keyword evidence="2 5" id="KW-0812">Transmembrane</keyword>